<evidence type="ECO:0000256" key="2">
    <source>
        <dbReference type="ARBA" id="ARBA00022679"/>
    </source>
</evidence>
<name>A0ABY3ZUR2_9STAP</name>
<dbReference type="Pfam" id="PF02696">
    <property type="entry name" value="SelO"/>
    <property type="match status" value="1"/>
</dbReference>
<keyword evidence="6 8" id="KW-0067">ATP-binding</keyword>
<comment type="catalytic activity">
    <reaction evidence="8">
        <text>L-histidyl-[protein] + UTP = N(tele)-(5'-uridylyl)-L-histidyl-[protein] + diphosphate</text>
        <dbReference type="Rhea" id="RHEA:83891"/>
        <dbReference type="Rhea" id="RHEA-COMP:9745"/>
        <dbReference type="Rhea" id="RHEA-COMP:20239"/>
        <dbReference type="ChEBI" id="CHEBI:29979"/>
        <dbReference type="ChEBI" id="CHEBI:33019"/>
        <dbReference type="ChEBI" id="CHEBI:46398"/>
        <dbReference type="ChEBI" id="CHEBI:233474"/>
    </reaction>
</comment>
<evidence type="ECO:0000313" key="10">
    <source>
        <dbReference type="Proteomes" id="UP000830343"/>
    </source>
</evidence>
<keyword evidence="2 8" id="KW-0808">Transferase</keyword>
<evidence type="ECO:0000256" key="1">
    <source>
        <dbReference type="ARBA" id="ARBA00009747"/>
    </source>
</evidence>
<evidence type="ECO:0000256" key="4">
    <source>
        <dbReference type="ARBA" id="ARBA00022723"/>
    </source>
</evidence>
<proteinExistence type="inferred from homology"/>
<comment type="cofactor">
    <cofactor evidence="8">
        <name>Mg(2+)</name>
        <dbReference type="ChEBI" id="CHEBI:18420"/>
    </cofactor>
    <cofactor evidence="8">
        <name>Mn(2+)</name>
        <dbReference type="ChEBI" id="CHEBI:29035"/>
    </cofactor>
</comment>
<comment type="similarity">
    <text evidence="1 8">Belongs to the SELO family.</text>
</comment>
<protein>
    <recommendedName>
        <fullName evidence="8">Protein nucleotidyltransferase YdiU</fullName>
        <ecNumber evidence="8">2.7.7.-</ecNumber>
    </recommendedName>
    <alternativeName>
        <fullName evidence="8">Protein adenylyltransferase YdiU</fullName>
        <ecNumber evidence="8">2.7.7.108</ecNumber>
    </alternativeName>
    <alternativeName>
        <fullName evidence="8">Protein uridylyltransferase YdiU</fullName>
        <ecNumber evidence="8">2.7.7.-</ecNumber>
    </alternativeName>
</protein>
<feature type="binding site" evidence="8">
    <location>
        <position position="104"/>
    </location>
    <ligand>
        <name>ATP</name>
        <dbReference type="ChEBI" id="CHEBI:30616"/>
    </ligand>
</feature>
<comment type="catalytic activity">
    <reaction evidence="8">
        <text>L-tyrosyl-[protein] + ATP = O-(5'-adenylyl)-L-tyrosyl-[protein] + diphosphate</text>
        <dbReference type="Rhea" id="RHEA:54288"/>
        <dbReference type="Rhea" id="RHEA-COMP:10136"/>
        <dbReference type="Rhea" id="RHEA-COMP:13846"/>
        <dbReference type="ChEBI" id="CHEBI:30616"/>
        <dbReference type="ChEBI" id="CHEBI:33019"/>
        <dbReference type="ChEBI" id="CHEBI:46858"/>
        <dbReference type="ChEBI" id="CHEBI:83624"/>
        <dbReference type="EC" id="2.7.7.108"/>
    </reaction>
</comment>
<feature type="binding site" evidence="8">
    <location>
        <position position="252"/>
    </location>
    <ligand>
        <name>ATP</name>
        <dbReference type="ChEBI" id="CHEBI:30616"/>
    </ligand>
</feature>
<reference evidence="9" key="2">
    <citation type="submission" date="2022-04" db="EMBL/GenBank/DDBJ databases">
        <title>Antimicrobial genetic elements in methicillin-resistant Macrococcus armenti.</title>
        <authorList>
            <person name="Keller J.E."/>
            <person name="Schwendener S."/>
            <person name="Pantucek R."/>
            <person name="Perreten V."/>
        </authorList>
    </citation>
    <scope>NUCLEOTIDE SEQUENCE</scope>
    <source>
        <strain evidence="9">CCM 2609</strain>
    </source>
</reference>
<feature type="binding site" evidence="8">
    <location>
        <position position="116"/>
    </location>
    <ligand>
        <name>ATP</name>
        <dbReference type="ChEBI" id="CHEBI:30616"/>
    </ligand>
</feature>
<dbReference type="PANTHER" id="PTHR32057">
    <property type="entry name" value="PROTEIN ADENYLYLTRANSFERASE SELO, MITOCHONDRIAL"/>
    <property type="match status" value="1"/>
</dbReference>
<keyword evidence="8" id="KW-0464">Manganese</keyword>
<reference evidence="9" key="1">
    <citation type="submission" date="2022-03" db="EMBL/GenBank/DDBJ databases">
        <authorList>
            <person name="Vrbovska V."/>
            <person name="Kovarovic V."/>
            <person name="Botka T."/>
            <person name="Pantucek R."/>
        </authorList>
    </citation>
    <scope>NUCLEOTIDE SEQUENCE</scope>
    <source>
        <strain evidence="9">CCM 2609</strain>
    </source>
</reference>
<evidence type="ECO:0000256" key="7">
    <source>
        <dbReference type="ARBA" id="ARBA00022842"/>
    </source>
</evidence>
<dbReference type="EMBL" id="CP094348">
    <property type="protein sequence ID" value="UOB20631.1"/>
    <property type="molecule type" value="Genomic_DNA"/>
</dbReference>
<feature type="binding site" evidence="8">
    <location>
        <position position="84"/>
    </location>
    <ligand>
        <name>ATP</name>
        <dbReference type="ChEBI" id="CHEBI:30616"/>
    </ligand>
</feature>
<keyword evidence="7 8" id="KW-0460">Magnesium</keyword>
<dbReference type="EC" id="2.7.7.-" evidence="8"/>
<comment type="function">
    <text evidence="8">Nucleotidyltransferase involved in the post-translational modification of proteins. It can catalyze the addition of adenosine monophosphate (AMP) or uridine monophosphate (UMP) to a protein, resulting in modifications known as AMPylation and UMPylation.</text>
</comment>
<feature type="binding site" evidence="8">
    <location>
        <position position="167"/>
    </location>
    <ligand>
        <name>ATP</name>
        <dbReference type="ChEBI" id="CHEBI:30616"/>
    </ligand>
</feature>
<feature type="binding site" evidence="8">
    <location>
        <position position="83"/>
    </location>
    <ligand>
        <name>ATP</name>
        <dbReference type="ChEBI" id="CHEBI:30616"/>
    </ligand>
</feature>
<accession>A0ABY3ZUR2</accession>
<comment type="catalytic activity">
    <reaction evidence="8">
        <text>L-threonyl-[protein] + ATP = 3-O-(5'-adenylyl)-L-threonyl-[protein] + diphosphate</text>
        <dbReference type="Rhea" id="RHEA:54292"/>
        <dbReference type="Rhea" id="RHEA-COMP:11060"/>
        <dbReference type="Rhea" id="RHEA-COMP:13847"/>
        <dbReference type="ChEBI" id="CHEBI:30013"/>
        <dbReference type="ChEBI" id="CHEBI:30616"/>
        <dbReference type="ChEBI" id="CHEBI:33019"/>
        <dbReference type="ChEBI" id="CHEBI:138113"/>
        <dbReference type="EC" id="2.7.7.108"/>
    </reaction>
</comment>
<dbReference type="EC" id="2.7.7.108" evidence="8"/>
<dbReference type="HAMAP" id="MF_00692">
    <property type="entry name" value="SelO"/>
    <property type="match status" value="1"/>
</dbReference>
<sequence>MRYFNFDTTYLTLPEILFDINDPATCSNTDTLIFNDTLAKSLNIDINLSAHPELLTGQTTFSHPFSAAYAGHQFGNFTMLGDGRQHILGEHITKDNRRFDIQLKGSGRTRYSRSGDGRASLGPMLREYIISEAMYYLNIPTTRSLAVCTTGEPVMRETILPGAILTRVAASNIRVGTFEYAIRNGADNLKLLADYTIERHYPHLSKEEDKYFKLLESVINRQAELIAKWQSVGFIHGVMNTDNMTLSGETIDYGPCAFMDYYHPYTVFSSIDVQGRYAYENQPAIGQWNLARFAETLLPVIHSDQHEAIRRATVLLDQFKALYHDHYLRIMCQKIGIEKYCDEDFHLIETLLECMEQHEMDYTNTFIHLQDINQYNEILKPLSAWIKRWEKRLQAEHTPQQLMRSTNPVVIPRNHLVEAALDDAVNGDMTTFNTLLNVLKRPFDTSHPHLFKQPGRKDRPYITYCGT</sequence>
<evidence type="ECO:0000256" key="8">
    <source>
        <dbReference type="HAMAP-Rule" id="MF_00692"/>
    </source>
</evidence>
<evidence type="ECO:0000256" key="6">
    <source>
        <dbReference type="ARBA" id="ARBA00022840"/>
    </source>
</evidence>
<feature type="active site" description="Proton acceptor" evidence="8">
    <location>
        <position position="242"/>
    </location>
</feature>
<keyword evidence="4 8" id="KW-0479">Metal-binding</keyword>
<feature type="binding site" evidence="8">
    <location>
        <position position="252"/>
    </location>
    <ligand>
        <name>Mg(2+)</name>
        <dbReference type="ChEBI" id="CHEBI:18420"/>
    </ligand>
</feature>
<keyword evidence="3 8" id="KW-0548">Nucleotidyltransferase</keyword>
<comment type="catalytic activity">
    <reaction evidence="8">
        <text>L-seryl-[protein] + ATP = 3-O-(5'-adenylyl)-L-seryl-[protein] + diphosphate</text>
        <dbReference type="Rhea" id="RHEA:58120"/>
        <dbReference type="Rhea" id="RHEA-COMP:9863"/>
        <dbReference type="Rhea" id="RHEA-COMP:15073"/>
        <dbReference type="ChEBI" id="CHEBI:29999"/>
        <dbReference type="ChEBI" id="CHEBI:30616"/>
        <dbReference type="ChEBI" id="CHEBI:33019"/>
        <dbReference type="ChEBI" id="CHEBI:142516"/>
        <dbReference type="EC" id="2.7.7.108"/>
    </reaction>
</comment>
<dbReference type="Proteomes" id="UP000830343">
    <property type="component" value="Chromosome"/>
</dbReference>
<evidence type="ECO:0000313" key="9">
    <source>
        <dbReference type="EMBL" id="UOB20631.1"/>
    </source>
</evidence>
<organism evidence="9 10">
    <name type="scientific">Macrococcus armenti</name>
    <dbReference type="NCBI Taxonomy" id="2875764"/>
    <lineage>
        <taxon>Bacteria</taxon>
        <taxon>Bacillati</taxon>
        <taxon>Bacillota</taxon>
        <taxon>Bacilli</taxon>
        <taxon>Bacillales</taxon>
        <taxon>Staphylococcaceae</taxon>
        <taxon>Macrococcus</taxon>
    </lineage>
</organism>
<dbReference type="InterPro" id="IPR003846">
    <property type="entry name" value="SelO"/>
</dbReference>
<keyword evidence="5 8" id="KW-0547">Nucleotide-binding</keyword>
<comment type="catalytic activity">
    <reaction evidence="8">
        <text>L-seryl-[protein] + UTP = O-(5'-uridylyl)-L-seryl-[protein] + diphosphate</text>
        <dbReference type="Rhea" id="RHEA:64604"/>
        <dbReference type="Rhea" id="RHEA-COMP:9863"/>
        <dbReference type="Rhea" id="RHEA-COMP:16635"/>
        <dbReference type="ChEBI" id="CHEBI:29999"/>
        <dbReference type="ChEBI" id="CHEBI:33019"/>
        <dbReference type="ChEBI" id="CHEBI:46398"/>
        <dbReference type="ChEBI" id="CHEBI:156051"/>
    </reaction>
</comment>
<feature type="binding site" evidence="8">
    <location>
        <position position="117"/>
    </location>
    <ligand>
        <name>ATP</name>
        <dbReference type="ChEBI" id="CHEBI:30616"/>
    </ligand>
</feature>
<evidence type="ECO:0000256" key="3">
    <source>
        <dbReference type="ARBA" id="ARBA00022695"/>
    </source>
</evidence>
<feature type="binding site" evidence="8">
    <location>
        <position position="174"/>
    </location>
    <ligand>
        <name>ATP</name>
        <dbReference type="ChEBI" id="CHEBI:30616"/>
    </ligand>
</feature>
<dbReference type="PANTHER" id="PTHR32057:SF14">
    <property type="entry name" value="PROTEIN ADENYLYLTRANSFERASE SELO, MITOCHONDRIAL"/>
    <property type="match status" value="1"/>
</dbReference>
<feature type="binding site" evidence="8">
    <location>
        <position position="243"/>
    </location>
    <ligand>
        <name>Mg(2+)</name>
        <dbReference type="ChEBI" id="CHEBI:18420"/>
    </ligand>
</feature>
<feature type="binding site" evidence="8">
    <location>
        <position position="81"/>
    </location>
    <ligand>
        <name>ATP</name>
        <dbReference type="ChEBI" id="CHEBI:30616"/>
    </ligand>
</feature>
<dbReference type="RefSeq" id="WP_243365940.1">
    <property type="nucleotide sequence ID" value="NZ_CP094348.1"/>
</dbReference>
<keyword evidence="10" id="KW-1185">Reference proteome</keyword>
<comment type="catalytic activity">
    <reaction evidence="8">
        <text>L-tyrosyl-[protein] + UTP = O-(5'-uridylyl)-L-tyrosyl-[protein] + diphosphate</text>
        <dbReference type="Rhea" id="RHEA:83887"/>
        <dbReference type="Rhea" id="RHEA-COMP:10136"/>
        <dbReference type="Rhea" id="RHEA-COMP:20238"/>
        <dbReference type="ChEBI" id="CHEBI:33019"/>
        <dbReference type="ChEBI" id="CHEBI:46398"/>
        <dbReference type="ChEBI" id="CHEBI:46858"/>
        <dbReference type="ChEBI" id="CHEBI:90602"/>
    </reaction>
</comment>
<evidence type="ECO:0000256" key="5">
    <source>
        <dbReference type="ARBA" id="ARBA00022741"/>
    </source>
</evidence>
<gene>
    <name evidence="8" type="primary">ydiU</name>
    <name evidence="8" type="synonym">selO</name>
    <name evidence="9" type="ORF">MRZ06_00675</name>
</gene>
<dbReference type="NCBIfam" id="NF000658">
    <property type="entry name" value="PRK00029.1"/>
    <property type="match status" value="1"/>
</dbReference>